<dbReference type="GO" id="GO:0007601">
    <property type="term" value="P:visual perception"/>
    <property type="evidence" value="ECO:0007669"/>
    <property type="project" value="InterPro"/>
</dbReference>
<evidence type="ECO:0000259" key="15">
    <source>
        <dbReference type="PROSITE" id="PS50262"/>
    </source>
</evidence>
<dbReference type="Gene3D" id="1.20.1070.10">
    <property type="entry name" value="Rhodopsin 7-helix transmembrane proteins"/>
    <property type="match status" value="1"/>
</dbReference>
<feature type="transmembrane region" description="Helical" evidence="14">
    <location>
        <begin position="267"/>
        <end position="288"/>
    </location>
</feature>
<comment type="caution">
    <text evidence="16">The sequence shown here is derived from an EMBL/GenBank/DDBJ whole genome shotgun (WGS) entry which is preliminary data.</text>
</comment>
<dbReference type="InterPro" id="IPR000276">
    <property type="entry name" value="GPCR_Rhodpsn"/>
</dbReference>
<dbReference type="PROSITE" id="PS50262">
    <property type="entry name" value="G_PROTEIN_RECEP_F1_2"/>
    <property type="match status" value="1"/>
</dbReference>
<dbReference type="CDD" id="cd15074">
    <property type="entry name" value="7tmA_Opsin5_neuropsin"/>
    <property type="match status" value="1"/>
</dbReference>
<dbReference type="PRINTS" id="PR00237">
    <property type="entry name" value="GPCRRHODOPSN"/>
</dbReference>
<evidence type="ECO:0000256" key="11">
    <source>
        <dbReference type="ARBA" id="ARBA00023170"/>
    </source>
</evidence>
<keyword evidence="2" id="KW-0600">Photoreceptor protein</keyword>
<evidence type="ECO:0000256" key="14">
    <source>
        <dbReference type="SAM" id="Phobius"/>
    </source>
</evidence>
<keyword evidence="6 14" id="KW-1133">Transmembrane helix</keyword>
<feature type="transmembrane region" description="Helical" evidence="14">
    <location>
        <begin position="178"/>
        <end position="204"/>
    </location>
</feature>
<dbReference type="PRINTS" id="PR01244">
    <property type="entry name" value="PEROPSIN"/>
</dbReference>
<keyword evidence="12" id="KW-0325">Glycoprotein</keyword>
<evidence type="ECO:0000256" key="1">
    <source>
        <dbReference type="ARBA" id="ARBA00004141"/>
    </source>
</evidence>
<dbReference type="GO" id="GO:0009881">
    <property type="term" value="F:photoreceptor activity"/>
    <property type="evidence" value="ECO:0007669"/>
    <property type="project" value="UniProtKB-KW"/>
</dbReference>
<dbReference type="InterPro" id="IPR027430">
    <property type="entry name" value="Retinal_BS"/>
</dbReference>
<dbReference type="FunFam" id="1.20.1070.10:FF:000219">
    <property type="entry name" value="Opsin 5-like 2"/>
    <property type="match status" value="1"/>
</dbReference>
<reference evidence="16" key="1">
    <citation type="submission" date="2022-02" db="EMBL/GenBank/DDBJ databases">
        <title>Atlantic sturgeon de novo genome assembly.</title>
        <authorList>
            <person name="Stock M."/>
            <person name="Klopp C."/>
            <person name="Guiguen Y."/>
            <person name="Cabau C."/>
            <person name="Parinello H."/>
            <person name="Santidrian Yebra-Pimentel E."/>
            <person name="Kuhl H."/>
            <person name="Dirks R.P."/>
            <person name="Guessner J."/>
            <person name="Wuertz S."/>
            <person name="Du K."/>
            <person name="Schartl M."/>
        </authorList>
    </citation>
    <scope>NUCLEOTIDE SEQUENCE</scope>
    <source>
        <strain evidence="16">STURGEONOMICS-FGT-2020</strain>
        <tissue evidence="16">Whole blood</tissue>
    </source>
</reference>
<dbReference type="GO" id="GO:0007602">
    <property type="term" value="P:phototransduction"/>
    <property type="evidence" value="ECO:0007669"/>
    <property type="project" value="UniProtKB-KW"/>
</dbReference>
<feature type="transmembrane region" description="Helical" evidence="14">
    <location>
        <begin position="131"/>
        <end position="153"/>
    </location>
</feature>
<evidence type="ECO:0000256" key="9">
    <source>
        <dbReference type="ARBA" id="ARBA00023136"/>
    </source>
</evidence>
<dbReference type="GO" id="GO:0016020">
    <property type="term" value="C:membrane"/>
    <property type="evidence" value="ECO:0007669"/>
    <property type="project" value="UniProtKB-SubCell"/>
</dbReference>
<dbReference type="Pfam" id="PF00001">
    <property type="entry name" value="7tm_1"/>
    <property type="match status" value="1"/>
</dbReference>
<evidence type="ECO:0000256" key="5">
    <source>
        <dbReference type="ARBA" id="ARBA00022925"/>
    </source>
</evidence>
<proteinExistence type="predicted"/>
<dbReference type="AlphaFoldDB" id="A0AAD8G9N6"/>
<keyword evidence="11" id="KW-0675">Receptor</keyword>
<feature type="transmembrane region" description="Helical" evidence="14">
    <location>
        <begin position="225"/>
        <end position="247"/>
    </location>
</feature>
<evidence type="ECO:0000256" key="7">
    <source>
        <dbReference type="ARBA" id="ARBA00022991"/>
    </source>
</evidence>
<evidence type="ECO:0000256" key="2">
    <source>
        <dbReference type="ARBA" id="ARBA00022543"/>
    </source>
</evidence>
<sequence length="337" mass="37253">MEDRYLSKLSPAEDYGAGAYLLVIAVLSALGNVAILVTALKRSSRLKPPELLSVNLAVTDLGMTITMYPLAIASAWNHRWLGGDGSCIYYGLMGFFFGVASILTLTVMAITRFIVTTNLQVPGEKISKKKVSIMILFTWLYALMWAVFPLLGWGKYGPEPFGLSCTIAWGEFKVNGSTFIVCIFTLCTIVPALTIIICYFGIAWKIHKAYKSMGNSNQMPSAMKVEWRLTGIAVLVSVGFIACWAPYAAVSLWSMFRSSDSIPPLVSLLPCLFAKSATAYNPFIYYIFSKSFRKEIKLLTCFCGKPDDLLNTVNMAENSVYVTCDGKRKQETTLPLQ</sequence>
<evidence type="ECO:0000313" key="16">
    <source>
        <dbReference type="EMBL" id="KAK1170343.1"/>
    </source>
</evidence>
<keyword evidence="10" id="KW-1015">Disulfide bond</keyword>
<dbReference type="PROSITE" id="PS00238">
    <property type="entry name" value="OPSIN"/>
    <property type="match status" value="1"/>
</dbReference>
<evidence type="ECO:0000256" key="4">
    <source>
        <dbReference type="ARBA" id="ARBA00022692"/>
    </source>
</evidence>
<evidence type="ECO:0000256" key="8">
    <source>
        <dbReference type="ARBA" id="ARBA00023040"/>
    </source>
</evidence>
<evidence type="ECO:0000256" key="12">
    <source>
        <dbReference type="ARBA" id="ARBA00023180"/>
    </source>
</evidence>
<keyword evidence="8" id="KW-0297">G-protein coupled receptor</keyword>
<keyword evidence="17" id="KW-1185">Reference proteome</keyword>
<evidence type="ECO:0000256" key="3">
    <source>
        <dbReference type="ARBA" id="ARBA00022606"/>
    </source>
</evidence>
<feature type="domain" description="G-protein coupled receptors family 1 profile" evidence="15">
    <location>
        <begin position="31"/>
        <end position="285"/>
    </location>
</feature>
<name>A0AAD8G9N6_ACIOX</name>
<gene>
    <name evidence="16" type="ORF">AOXY_G7166</name>
</gene>
<keyword evidence="3" id="KW-0716">Sensory transduction</keyword>
<dbReference type="SUPFAM" id="SSF81321">
    <property type="entry name" value="Family A G protein-coupled receptor-like"/>
    <property type="match status" value="1"/>
</dbReference>
<keyword evidence="7" id="KW-0157">Chromophore</keyword>
<feature type="transmembrane region" description="Helical" evidence="14">
    <location>
        <begin position="20"/>
        <end position="40"/>
    </location>
</feature>
<organism evidence="16 17">
    <name type="scientific">Acipenser oxyrinchus oxyrinchus</name>
    <dbReference type="NCBI Taxonomy" id="40147"/>
    <lineage>
        <taxon>Eukaryota</taxon>
        <taxon>Metazoa</taxon>
        <taxon>Chordata</taxon>
        <taxon>Craniata</taxon>
        <taxon>Vertebrata</taxon>
        <taxon>Euteleostomi</taxon>
        <taxon>Actinopterygii</taxon>
        <taxon>Chondrostei</taxon>
        <taxon>Acipenseriformes</taxon>
        <taxon>Acipenseridae</taxon>
        <taxon>Acipenser</taxon>
    </lineage>
</organism>
<evidence type="ECO:0000256" key="10">
    <source>
        <dbReference type="ARBA" id="ARBA00023157"/>
    </source>
</evidence>
<dbReference type="InterPro" id="IPR050125">
    <property type="entry name" value="GPCR_opsins"/>
</dbReference>
<dbReference type="InterPro" id="IPR002962">
    <property type="entry name" value="Peropsin"/>
</dbReference>
<evidence type="ECO:0000256" key="6">
    <source>
        <dbReference type="ARBA" id="ARBA00022989"/>
    </source>
</evidence>
<accession>A0AAD8G9N6</accession>
<keyword evidence="13" id="KW-0807">Transducer</keyword>
<dbReference type="Proteomes" id="UP001230051">
    <property type="component" value="Unassembled WGS sequence"/>
</dbReference>
<keyword evidence="4 14" id="KW-0812">Transmembrane</keyword>
<dbReference type="InterPro" id="IPR017452">
    <property type="entry name" value="GPCR_Rhodpsn_7TM"/>
</dbReference>
<keyword evidence="5" id="KW-0681">Retinal protein</keyword>
<evidence type="ECO:0000313" key="17">
    <source>
        <dbReference type="Proteomes" id="UP001230051"/>
    </source>
</evidence>
<dbReference type="PANTHER" id="PTHR24240">
    <property type="entry name" value="OPSIN"/>
    <property type="match status" value="1"/>
</dbReference>
<feature type="transmembrane region" description="Helical" evidence="14">
    <location>
        <begin position="88"/>
        <end position="110"/>
    </location>
</feature>
<dbReference type="GO" id="GO:0004930">
    <property type="term" value="F:G protein-coupled receptor activity"/>
    <property type="evidence" value="ECO:0007669"/>
    <property type="project" value="UniProtKB-KW"/>
</dbReference>
<dbReference type="EMBL" id="JAGXEW010000006">
    <property type="protein sequence ID" value="KAK1170343.1"/>
    <property type="molecule type" value="Genomic_DNA"/>
</dbReference>
<evidence type="ECO:0000256" key="13">
    <source>
        <dbReference type="ARBA" id="ARBA00023224"/>
    </source>
</evidence>
<feature type="transmembrane region" description="Helical" evidence="14">
    <location>
        <begin position="52"/>
        <end position="76"/>
    </location>
</feature>
<protein>
    <recommendedName>
        <fullName evidence="15">G-protein coupled receptors family 1 profile domain-containing protein</fullName>
    </recommendedName>
</protein>
<comment type="subcellular location">
    <subcellularLocation>
        <location evidence="1">Membrane</location>
        <topology evidence="1">Multi-pass membrane protein</topology>
    </subcellularLocation>
</comment>
<keyword evidence="9 14" id="KW-0472">Membrane</keyword>